<proteinExistence type="predicted"/>
<feature type="region of interest" description="Disordered" evidence="1">
    <location>
        <begin position="271"/>
        <end position="294"/>
    </location>
</feature>
<dbReference type="EMBL" id="NBII01000006">
    <property type="protein sequence ID" value="PAV17722.1"/>
    <property type="molecule type" value="Genomic_DNA"/>
</dbReference>
<dbReference type="OrthoDB" id="642895at2759"/>
<sequence>MSALVAMDIDSSPPTAPDDIPTTISSLLTSLHTHLQTQTQLLPTFHAQLGLPESALADELSSLHQRLASCVEEQIETRRAEVEKWMEKCDLVERKAVAYVKALGGHTKVISTSVGELRKQQVLPVRHEMLIQHLDKLDHLYKAKLEQLTNANNRITSLSRVLGLEFFSVEAIEPPPAYGESVSVEAQALRDVTPERFSKLEKEVARGKSEITRRIHDLSDTFLQMDWLYQELGIPPPNADDSLFSPPSTSLKVPKDNKYLSLSGSSSDPFLVTGSSTPTPCPKGKLNSTPLLTDQEPSPDYTRIFTLFMKRMDEADIEGKPIEPSSIFVLERIEPTVGLISWAEKIKAELEEIKGTREAHIQSMYDQLEGLWRRLGVEDADIDEFVENNRGSTEAIVESYKAELERMLELKQDRMGVFIGNARAEIETLWDELMFGEEDRADFIPFTDDEYTEDLLTVHEEEIKRLKEEKRKKAPLLASIRKYFEICEEEKELAAAAQDQNRLLGRGKRDPGRLLREEKMRKRVSREKPRLERELLISIPTWEAEEGKAFLVNGDSILNVLESMGASLKDNNNNTKPRAGSVPARSATPGAGSSTATNVKTRSVSTSRAGDHDRDGERETSEMGRSNGPTTTMTNPRKRARTPSITSLPRPKSSAAKSHPNNNNSRSVQRNTRSAGIGMGHSSVTKSQSRTVSATGMVGRETRSNARTRAVAGVGGRVTLQPQHQTQPVMMISNNRVVSRSGRRESFRPRPSVNVS</sequence>
<dbReference type="Proteomes" id="UP000217199">
    <property type="component" value="Unassembled WGS sequence"/>
</dbReference>
<dbReference type="GO" id="GO:0005737">
    <property type="term" value="C:cytoplasm"/>
    <property type="evidence" value="ECO:0007669"/>
    <property type="project" value="TreeGrafter"/>
</dbReference>
<gene>
    <name evidence="2" type="ORF">PNOK_0620800</name>
</gene>
<accession>A0A286UDL8</accession>
<feature type="compositionally biased region" description="Polar residues" evidence="1">
    <location>
        <begin position="682"/>
        <end position="694"/>
    </location>
</feature>
<dbReference type="Pfam" id="PF03999">
    <property type="entry name" value="MAP65_ASE1"/>
    <property type="match status" value="1"/>
</dbReference>
<dbReference type="PANTHER" id="PTHR19321:SF41">
    <property type="entry name" value="FASCETTO-RELATED"/>
    <property type="match status" value="1"/>
</dbReference>
<dbReference type="STRING" id="2282107.A0A286UDL8"/>
<protein>
    <submittedName>
        <fullName evidence="2">Microtubule associated</fullName>
    </submittedName>
</protein>
<evidence type="ECO:0000256" key="1">
    <source>
        <dbReference type="SAM" id="MobiDB-lite"/>
    </source>
</evidence>
<feature type="compositionally biased region" description="Polar residues" evidence="1">
    <location>
        <begin position="591"/>
        <end position="608"/>
    </location>
</feature>
<keyword evidence="3" id="KW-1185">Reference proteome</keyword>
<feature type="region of interest" description="Disordered" evidence="1">
    <location>
        <begin position="735"/>
        <end position="756"/>
    </location>
</feature>
<dbReference type="GO" id="GO:0051256">
    <property type="term" value="P:mitotic spindle midzone assembly"/>
    <property type="evidence" value="ECO:0007669"/>
    <property type="project" value="TreeGrafter"/>
</dbReference>
<organism evidence="2 3">
    <name type="scientific">Pyrrhoderma noxium</name>
    <dbReference type="NCBI Taxonomy" id="2282107"/>
    <lineage>
        <taxon>Eukaryota</taxon>
        <taxon>Fungi</taxon>
        <taxon>Dikarya</taxon>
        <taxon>Basidiomycota</taxon>
        <taxon>Agaricomycotina</taxon>
        <taxon>Agaricomycetes</taxon>
        <taxon>Hymenochaetales</taxon>
        <taxon>Hymenochaetaceae</taxon>
        <taxon>Pyrrhoderma</taxon>
    </lineage>
</organism>
<evidence type="ECO:0000313" key="2">
    <source>
        <dbReference type="EMBL" id="PAV17722.1"/>
    </source>
</evidence>
<reference evidence="2 3" key="1">
    <citation type="journal article" date="2017" name="Mol. Ecol.">
        <title>Comparative and population genomic landscape of Phellinus noxius: A hypervariable fungus causing root rot in trees.</title>
        <authorList>
            <person name="Chung C.L."/>
            <person name="Lee T.J."/>
            <person name="Akiba M."/>
            <person name="Lee H.H."/>
            <person name="Kuo T.H."/>
            <person name="Liu D."/>
            <person name="Ke H.M."/>
            <person name="Yokoi T."/>
            <person name="Roa M.B."/>
            <person name="Lu M.J."/>
            <person name="Chang Y.Y."/>
            <person name="Ann P.J."/>
            <person name="Tsai J.N."/>
            <person name="Chen C.Y."/>
            <person name="Tzean S.S."/>
            <person name="Ota Y."/>
            <person name="Hattori T."/>
            <person name="Sahashi N."/>
            <person name="Liou R.F."/>
            <person name="Kikuchi T."/>
            <person name="Tsai I.J."/>
        </authorList>
    </citation>
    <scope>NUCLEOTIDE SEQUENCE [LARGE SCALE GENOMIC DNA]</scope>
    <source>
        <strain evidence="2 3">FFPRI411160</strain>
    </source>
</reference>
<feature type="region of interest" description="Disordered" evidence="1">
    <location>
        <begin position="568"/>
        <end position="702"/>
    </location>
</feature>
<feature type="compositionally biased region" description="Polar residues" evidence="1">
    <location>
        <begin position="623"/>
        <end position="635"/>
    </location>
</feature>
<dbReference type="InterPro" id="IPR007145">
    <property type="entry name" value="MAP65_Ase1_PRC1"/>
</dbReference>
<feature type="compositionally biased region" description="Basic and acidic residues" evidence="1">
    <location>
        <begin position="609"/>
        <end position="622"/>
    </location>
</feature>
<dbReference type="GO" id="GO:0008017">
    <property type="term" value="F:microtubule binding"/>
    <property type="evidence" value="ECO:0007669"/>
    <property type="project" value="InterPro"/>
</dbReference>
<dbReference type="PANTHER" id="PTHR19321">
    <property type="entry name" value="PROTEIN REGULATOR OF CYTOKINESIS 1 PRC1-RELATED"/>
    <property type="match status" value="1"/>
</dbReference>
<dbReference type="InParanoid" id="A0A286UDL8"/>
<dbReference type="GO" id="GO:1990023">
    <property type="term" value="C:mitotic spindle midzone"/>
    <property type="evidence" value="ECO:0007669"/>
    <property type="project" value="TreeGrafter"/>
</dbReference>
<evidence type="ECO:0000313" key="3">
    <source>
        <dbReference type="Proteomes" id="UP000217199"/>
    </source>
</evidence>
<feature type="compositionally biased region" description="Polar residues" evidence="1">
    <location>
        <begin position="655"/>
        <end position="674"/>
    </location>
</feature>
<dbReference type="Gene3D" id="1.20.58.1520">
    <property type="match status" value="1"/>
</dbReference>
<dbReference type="AlphaFoldDB" id="A0A286UDL8"/>
<comment type="caution">
    <text evidence="2">The sequence shown here is derived from an EMBL/GenBank/DDBJ whole genome shotgun (WGS) entry which is preliminary data.</text>
</comment>
<name>A0A286UDL8_9AGAM</name>